<proteinExistence type="inferred from homology"/>
<evidence type="ECO:0000256" key="3">
    <source>
        <dbReference type="ARBA" id="ARBA00022679"/>
    </source>
</evidence>
<evidence type="ECO:0000256" key="1">
    <source>
        <dbReference type="ARBA" id="ARBA00009469"/>
    </source>
</evidence>
<evidence type="ECO:0000256" key="4">
    <source>
        <dbReference type="ARBA" id="ARBA00023315"/>
    </source>
</evidence>
<name>A0ABD1BYZ9_CARAN</name>
<evidence type="ECO:0000313" key="8">
    <source>
        <dbReference type="EMBL" id="KAL1222241.1"/>
    </source>
</evidence>
<reference evidence="8 9" key="1">
    <citation type="submission" date="2024-04" db="EMBL/GenBank/DDBJ databases">
        <title>Genome assembly C_amara_ONT_v2.</title>
        <authorList>
            <person name="Yant L."/>
            <person name="Moore C."/>
            <person name="Slenker M."/>
        </authorList>
    </citation>
    <scope>NUCLEOTIDE SEQUENCE [LARGE SCALE GENOMIC DNA]</scope>
    <source>
        <tissue evidence="8">Leaf</tissue>
    </source>
</reference>
<comment type="similarity">
    <text evidence="1">Belongs to the NMT family.</text>
</comment>
<protein>
    <recommendedName>
        <fullName evidence="2">glycylpeptide N-tetradecanoyltransferase</fullName>
        <ecNumber evidence="2">2.3.1.97</ecNumber>
    </recommendedName>
    <alternativeName>
        <fullName evidence="5">Myristoyl-CoA:protein N-myristoyltransferase</fullName>
    </alternativeName>
</protein>
<dbReference type="Pfam" id="PF01233">
    <property type="entry name" value="NMT"/>
    <property type="match status" value="1"/>
</dbReference>
<dbReference type="EMBL" id="JBANAX010000105">
    <property type="protein sequence ID" value="KAL1222241.1"/>
    <property type="molecule type" value="Genomic_DNA"/>
</dbReference>
<dbReference type="EC" id="2.3.1.97" evidence="2"/>
<feature type="compositionally biased region" description="Basic and acidic residues" evidence="6">
    <location>
        <begin position="27"/>
        <end position="48"/>
    </location>
</feature>
<keyword evidence="3" id="KW-0808">Transferase</keyword>
<evidence type="ECO:0000256" key="2">
    <source>
        <dbReference type="ARBA" id="ARBA00012923"/>
    </source>
</evidence>
<dbReference type="PANTHER" id="PTHR11377:SF5">
    <property type="entry name" value="GLYCYLPEPTIDE N-TETRADECANOYLTRANSFERASE"/>
    <property type="match status" value="1"/>
</dbReference>
<dbReference type="InterPro" id="IPR022676">
    <property type="entry name" value="NMT_N"/>
</dbReference>
<dbReference type="Gene3D" id="3.40.630.170">
    <property type="match status" value="1"/>
</dbReference>
<dbReference type="InterPro" id="IPR000903">
    <property type="entry name" value="NMT"/>
</dbReference>
<sequence>MYTSEVHSALQKSKKKKKKSVLQQETESSKNKGTGVKERREQKHDIGHFPDGPMEPATLVSEVRTESYNLSSSYEWIICNLNNDSMYTEVYNLLKEHFSNTEGGKCDYSQKYLTWALHPPGHFRDWHIGVRDKKSRRLVGFISGVPARIRVCDKVVKMAEIKLLCLERSLKKQKLARFLINELTGRVHLKDMVSGLYLR</sequence>
<dbReference type="AlphaFoldDB" id="A0ABD1BYZ9"/>
<evidence type="ECO:0000256" key="6">
    <source>
        <dbReference type="SAM" id="MobiDB-lite"/>
    </source>
</evidence>
<evidence type="ECO:0000313" key="9">
    <source>
        <dbReference type="Proteomes" id="UP001558713"/>
    </source>
</evidence>
<feature type="region of interest" description="Disordered" evidence="6">
    <location>
        <begin position="1"/>
        <end position="56"/>
    </location>
</feature>
<dbReference type="PANTHER" id="PTHR11377">
    <property type="entry name" value="N-MYRISTOYL TRANSFERASE"/>
    <property type="match status" value="1"/>
</dbReference>
<evidence type="ECO:0000259" key="7">
    <source>
        <dbReference type="Pfam" id="PF01233"/>
    </source>
</evidence>
<organism evidence="8 9">
    <name type="scientific">Cardamine amara subsp. amara</name>
    <dbReference type="NCBI Taxonomy" id="228776"/>
    <lineage>
        <taxon>Eukaryota</taxon>
        <taxon>Viridiplantae</taxon>
        <taxon>Streptophyta</taxon>
        <taxon>Embryophyta</taxon>
        <taxon>Tracheophyta</taxon>
        <taxon>Spermatophyta</taxon>
        <taxon>Magnoliopsida</taxon>
        <taxon>eudicotyledons</taxon>
        <taxon>Gunneridae</taxon>
        <taxon>Pentapetalae</taxon>
        <taxon>rosids</taxon>
        <taxon>malvids</taxon>
        <taxon>Brassicales</taxon>
        <taxon>Brassicaceae</taxon>
        <taxon>Cardamineae</taxon>
        <taxon>Cardamine</taxon>
    </lineage>
</organism>
<keyword evidence="4" id="KW-0012">Acyltransferase</keyword>
<evidence type="ECO:0000256" key="5">
    <source>
        <dbReference type="ARBA" id="ARBA00031242"/>
    </source>
</evidence>
<dbReference type="GO" id="GO:0004379">
    <property type="term" value="F:glycylpeptide N-tetradecanoyltransferase activity"/>
    <property type="evidence" value="ECO:0007669"/>
    <property type="project" value="UniProtKB-EC"/>
</dbReference>
<gene>
    <name evidence="8" type="ORF">V5N11_026758</name>
</gene>
<accession>A0ABD1BYZ9</accession>
<comment type="caution">
    <text evidence="8">The sequence shown here is derived from an EMBL/GenBank/DDBJ whole genome shotgun (WGS) entry which is preliminary data.</text>
</comment>
<dbReference type="SUPFAM" id="SSF55729">
    <property type="entry name" value="Acyl-CoA N-acyltransferases (Nat)"/>
    <property type="match status" value="1"/>
</dbReference>
<feature type="domain" description="Glycylpeptide N-tetradecanoyltransferase N-terminal" evidence="7">
    <location>
        <begin position="54"/>
        <end position="197"/>
    </location>
</feature>
<dbReference type="Proteomes" id="UP001558713">
    <property type="component" value="Unassembled WGS sequence"/>
</dbReference>
<keyword evidence="9" id="KW-1185">Reference proteome</keyword>
<dbReference type="InterPro" id="IPR016181">
    <property type="entry name" value="Acyl_CoA_acyltransferase"/>
</dbReference>